<name>A0A9W9FY57_9EURO</name>
<evidence type="ECO:0000313" key="6">
    <source>
        <dbReference type="Proteomes" id="UP001149165"/>
    </source>
</evidence>
<keyword evidence="3" id="KW-0479">Metal-binding</keyword>
<evidence type="ECO:0000256" key="1">
    <source>
        <dbReference type="ARBA" id="ARBA00005179"/>
    </source>
</evidence>
<evidence type="ECO:0000313" key="5">
    <source>
        <dbReference type="EMBL" id="KAJ5108610.1"/>
    </source>
</evidence>
<keyword evidence="2" id="KW-0808">Transferase</keyword>
<dbReference type="GO" id="GO:0046872">
    <property type="term" value="F:metal ion binding"/>
    <property type="evidence" value="ECO:0007669"/>
    <property type="project" value="UniProtKB-KW"/>
</dbReference>
<protein>
    <submittedName>
        <fullName evidence="5">Uncharacterized protein</fullName>
    </submittedName>
</protein>
<accession>A0A9W9FY57</accession>
<comment type="pathway">
    <text evidence="1">Secondary metabolite biosynthesis.</text>
</comment>
<dbReference type="PANTHER" id="PTHR12001">
    <property type="entry name" value="GERANYLGERANYL PYROPHOSPHATE SYNTHASE"/>
    <property type="match status" value="1"/>
</dbReference>
<keyword evidence="6" id="KW-1185">Reference proteome</keyword>
<dbReference type="GO" id="GO:0004659">
    <property type="term" value="F:prenyltransferase activity"/>
    <property type="evidence" value="ECO:0007669"/>
    <property type="project" value="InterPro"/>
</dbReference>
<evidence type="ECO:0000256" key="3">
    <source>
        <dbReference type="ARBA" id="ARBA00022723"/>
    </source>
</evidence>
<evidence type="ECO:0000256" key="2">
    <source>
        <dbReference type="ARBA" id="ARBA00022679"/>
    </source>
</evidence>
<dbReference type="SFLD" id="SFLDS00005">
    <property type="entry name" value="Isoprenoid_Synthase_Type_I"/>
    <property type="match status" value="1"/>
</dbReference>
<dbReference type="OrthoDB" id="6921389at2759"/>
<dbReference type="GO" id="GO:0008299">
    <property type="term" value="P:isoprenoid biosynthetic process"/>
    <property type="evidence" value="ECO:0007669"/>
    <property type="project" value="InterPro"/>
</dbReference>
<evidence type="ECO:0000256" key="4">
    <source>
        <dbReference type="ARBA" id="ARBA00022842"/>
    </source>
</evidence>
<dbReference type="GO" id="GO:0046165">
    <property type="term" value="P:alcohol biosynthetic process"/>
    <property type="evidence" value="ECO:0007669"/>
    <property type="project" value="UniProtKB-ARBA"/>
</dbReference>
<organism evidence="5 6">
    <name type="scientific">Penicillium angulare</name>
    <dbReference type="NCBI Taxonomy" id="116970"/>
    <lineage>
        <taxon>Eukaryota</taxon>
        <taxon>Fungi</taxon>
        <taxon>Dikarya</taxon>
        <taxon>Ascomycota</taxon>
        <taxon>Pezizomycotina</taxon>
        <taxon>Eurotiomycetes</taxon>
        <taxon>Eurotiomycetidae</taxon>
        <taxon>Eurotiales</taxon>
        <taxon>Aspergillaceae</taxon>
        <taxon>Penicillium</taxon>
    </lineage>
</organism>
<dbReference type="EMBL" id="JAPQKH010000003">
    <property type="protein sequence ID" value="KAJ5108610.1"/>
    <property type="molecule type" value="Genomic_DNA"/>
</dbReference>
<keyword evidence="4" id="KW-0460">Magnesium</keyword>
<dbReference type="InterPro" id="IPR000092">
    <property type="entry name" value="Polyprenyl_synt"/>
</dbReference>
<proteinExistence type="predicted"/>
<dbReference type="InterPro" id="IPR008949">
    <property type="entry name" value="Isoprenoid_synthase_dom_sf"/>
</dbReference>
<dbReference type="PROSITE" id="PS00444">
    <property type="entry name" value="POLYPRENYL_SYNTHASE_2"/>
    <property type="match status" value="1"/>
</dbReference>
<dbReference type="GO" id="GO:0043386">
    <property type="term" value="P:mycotoxin biosynthetic process"/>
    <property type="evidence" value="ECO:0007669"/>
    <property type="project" value="UniProtKB-ARBA"/>
</dbReference>
<dbReference type="AlphaFoldDB" id="A0A9W9FY57"/>
<dbReference type="Proteomes" id="UP001149165">
    <property type="component" value="Unassembled WGS sequence"/>
</dbReference>
<comment type="caution">
    <text evidence="5">The sequence shown here is derived from an EMBL/GenBank/DDBJ whole genome shotgun (WGS) entry which is preliminary data.</text>
</comment>
<dbReference type="PROSITE" id="PS00723">
    <property type="entry name" value="POLYPRENYL_SYNTHASE_1"/>
    <property type="match status" value="1"/>
</dbReference>
<sequence length="514" mass="58127">MTNAIARFKGQRASKEEVQSVAHFIDKLLLSSGLLNDLYSFHKEFEDHSATDNVDTIGNVMVLLMSSYGYTENEAASIVKQEIKTLEEEALRQFHTWQDSKPAKSHSLVAYTFTVMNMIGGMNYWMSHSERYFRPNLTTTAEDRAKLVGDRPGLRCLSNHLAPLDKKHYDTTVSSDSEFNKASTDFTRAVSDHISPGLDGSRDIAASITSQFRKADSEKLCMAPYDYISSLPGKGTIAKLVEASRAWLKVPIESTETIKKLTVIIFNSSLMLDDIQDDSVKRRGMPATHIMHGIGQTVNCVTYMGFKAFRICEDLSRPDECRQVLYDDMEALIYGQALELYWKFHRQCPSMSEYLVMIDNKTGGFFRLVIRLMIAEAPELISCAEKLAHFATVLGRFYQIRDDYQNLVSEEYTATKGFCDDLAEGKFSIMLIHTLQNSPTADRIRGLLFGGTRVGMPEEIRSYILSEMRAAGSLEYTRRIILEVYGTLLELLDELEAGIGRNDLLRNLILFLKV</sequence>
<dbReference type="PANTHER" id="PTHR12001:SF44">
    <property type="entry name" value="GERANYLGERANYL PYROPHOSPHATE SYNTHASE"/>
    <property type="match status" value="1"/>
</dbReference>
<dbReference type="Gene3D" id="1.10.600.10">
    <property type="entry name" value="Farnesyl Diphosphate Synthase"/>
    <property type="match status" value="2"/>
</dbReference>
<dbReference type="InterPro" id="IPR033749">
    <property type="entry name" value="Polyprenyl_synt_CS"/>
</dbReference>
<dbReference type="SUPFAM" id="SSF48576">
    <property type="entry name" value="Terpenoid synthases"/>
    <property type="match status" value="2"/>
</dbReference>
<reference evidence="5" key="1">
    <citation type="submission" date="2022-11" db="EMBL/GenBank/DDBJ databases">
        <authorList>
            <person name="Petersen C."/>
        </authorList>
    </citation>
    <scope>NUCLEOTIDE SEQUENCE</scope>
    <source>
        <strain evidence="5">IBT 30069</strain>
    </source>
</reference>
<gene>
    <name evidence="5" type="ORF">N7456_005285</name>
</gene>
<dbReference type="Pfam" id="PF00348">
    <property type="entry name" value="polyprenyl_synt"/>
    <property type="match status" value="1"/>
</dbReference>
<reference evidence="5" key="2">
    <citation type="journal article" date="2023" name="IMA Fungus">
        <title>Comparative genomic study of the Penicillium genus elucidates a diverse pangenome and 15 lateral gene transfer events.</title>
        <authorList>
            <person name="Petersen C."/>
            <person name="Sorensen T."/>
            <person name="Nielsen M.R."/>
            <person name="Sondergaard T.E."/>
            <person name="Sorensen J.L."/>
            <person name="Fitzpatrick D.A."/>
            <person name="Frisvad J.C."/>
            <person name="Nielsen K.L."/>
        </authorList>
    </citation>
    <scope>NUCLEOTIDE SEQUENCE</scope>
    <source>
        <strain evidence="5">IBT 30069</strain>
    </source>
</reference>